<evidence type="ECO:0000256" key="7">
    <source>
        <dbReference type="PIRSR" id="PIRSR001217-1"/>
    </source>
</evidence>
<feature type="domain" description="Peptidase S49" evidence="9">
    <location>
        <begin position="120"/>
        <end position="267"/>
    </location>
</feature>
<keyword evidence="8" id="KW-0732">Signal</keyword>
<evidence type="ECO:0000256" key="8">
    <source>
        <dbReference type="SAM" id="SignalP"/>
    </source>
</evidence>
<accession>A0A5C5VFF6</accession>
<dbReference type="Proteomes" id="UP000316714">
    <property type="component" value="Unassembled WGS sequence"/>
</dbReference>
<dbReference type="PIRSF" id="PIRSF001217">
    <property type="entry name" value="Protease_4_SppA"/>
    <property type="match status" value="1"/>
</dbReference>
<dbReference type="InterPro" id="IPR047217">
    <property type="entry name" value="S49_SppA_67K_type_N"/>
</dbReference>
<dbReference type="AlphaFoldDB" id="A0A5C5VFF6"/>
<dbReference type="GO" id="GO:0006465">
    <property type="term" value="P:signal peptide processing"/>
    <property type="evidence" value="ECO:0007669"/>
    <property type="project" value="InterPro"/>
</dbReference>
<protein>
    <submittedName>
        <fullName evidence="10">Protease 4</fullName>
        <ecNumber evidence="10">3.4.21.-</ecNumber>
    </submittedName>
</protein>
<reference evidence="10 11" key="1">
    <citation type="submission" date="2019-02" db="EMBL/GenBank/DDBJ databases">
        <title>Deep-cultivation of Planctomycetes and their phenomic and genomic characterization uncovers novel biology.</title>
        <authorList>
            <person name="Wiegand S."/>
            <person name="Jogler M."/>
            <person name="Boedeker C."/>
            <person name="Pinto D."/>
            <person name="Vollmers J."/>
            <person name="Rivas-Marin E."/>
            <person name="Kohn T."/>
            <person name="Peeters S.H."/>
            <person name="Heuer A."/>
            <person name="Rast P."/>
            <person name="Oberbeckmann S."/>
            <person name="Bunk B."/>
            <person name="Jeske O."/>
            <person name="Meyerdierks A."/>
            <person name="Storesund J.E."/>
            <person name="Kallscheuer N."/>
            <person name="Luecker S."/>
            <person name="Lage O.M."/>
            <person name="Pohl T."/>
            <person name="Merkel B.J."/>
            <person name="Hornburger P."/>
            <person name="Mueller R.-W."/>
            <person name="Bruemmer F."/>
            <person name="Labrenz M."/>
            <person name="Spormann A.M."/>
            <person name="Op Den Camp H."/>
            <person name="Overmann J."/>
            <person name="Amann R."/>
            <person name="Jetten M.S.M."/>
            <person name="Mascher T."/>
            <person name="Medema M.H."/>
            <person name="Devos D.P."/>
            <person name="Kaster A.-K."/>
            <person name="Ovreas L."/>
            <person name="Rohde M."/>
            <person name="Galperin M.Y."/>
            <person name="Jogler C."/>
        </authorList>
    </citation>
    <scope>NUCLEOTIDE SEQUENCE [LARGE SCALE GENOMIC DNA]</scope>
    <source>
        <strain evidence="10 11">KOR34</strain>
    </source>
</reference>
<dbReference type="InterPro" id="IPR047272">
    <property type="entry name" value="S49_SppA_C"/>
</dbReference>
<keyword evidence="11" id="KW-1185">Reference proteome</keyword>
<evidence type="ECO:0000256" key="1">
    <source>
        <dbReference type="ARBA" id="ARBA00004370"/>
    </source>
</evidence>
<dbReference type="GO" id="GO:0008236">
    <property type="term" value="F:serine-type peptidase activity"/>
    <property type="evidence" value="ECO:0007669"/>
    <property type="project" value="UniProtKB-KW"/>
</dbReference>
<dbReference type="RefSeq" id="WP_146564063.1">
    <property type="nucleotide sequence ID" value="NZ_SIHJ01000001.1"/>
</dbReference>
<evidence type="ECO:0000259" key="9">
    <source>
        <dbReference type="Pfam" id="PF01343"/>
    </source>
</evidence>
<keyword evidence="6" id="KW-0472">Membrane</keyword>
<dbReference type="EMBL" id="SIHJ01000001">
    <property type="protein sequence ID" value="TWT36831.1"/>
    <property type="molecule type" value="Genomic_DNA"/>
</dbReference>
<dbReference type="Pfam" id="PF01343">
    <property type="entry name" value="Peptidase_S49"/>
    <property type="match status" value="2"/>
</dbReference>
<dbReference type="CDD" id="cd07023">
    <property type="entry name" value="S49_Sppa_N_C"/>
    <property type="match status" value="1"/>
</dbReference>
<comment type="caution">
    <text evidence="10">The sequence shown here is derived from an EMBL/GenBank/DDBJ whole genome shotgun (WGS) entry which is preliminary data.</text>
</comment>
<evidence type="ECO:0000256" key="4">
    <source>
        <dbReference type="ARBA" id="ARBA00022801"/>
    </source>
</evidence>
<dbReference type="SUPFAM" id="SSF52096">
    <property type="entry name" value="ClpP/crotonase"/>
    <property type="match status" value="2"/>
</dbReference>
<dbReference type="EC" id="3.4.21.-" evidence="10"/>
<dbReference type="PANTHER" id="PTHR33209">
    <property type="entry name" value="PROTEASE 4"/>
    <property type="match status" value="1"/>
</dbReference>
<dbReference type="InterPro" id="IPR004634">
    <property type="entry name" value="Pept_S49_pIV"/>
</dbReference>
<feature type="chain" id="PRO_5023053438" evidence="8">
    <location>
        <begin position="27"/>
        <end position="608"/>
    </location>
</feature>
<dbReference type="PANTHER" id="PTHR33209:SF1">
    <property type="entry name" value="PEPTIDASE S49 DOMAIN-CONTAINING PROTEIN"/>
    <property type="match status" value="1"/>
</dbReference>
<dbReference type="CDD" id="cd07018">
    <property type="entry name" value="S49_SppA_67K_type"/>
    <property type="match status" value="1"/>
</dbReference>
<dbReference type="OrthoDB" id="9764363at2"/>
<keyword evidence="4 10" id="KW-0378">Hydrolase</keyword>
<feature type="active site" description="Proton donor/acceptor" evidence="7">
    <location>
        <position position="188"/>
    </location>
</feature>
<evidence type="ECO:0000313" key="10">
    <source>
        <dbReference type="EMBL" id="TWT36831.1"/>
    </source>
</evidence>
<sequence precursor="true">MTSLHRPYAALLAACLLAATPIVAVAQSTPTDGVRVAQKPAASKTAKKVRYANLVLSGAVPEGPGGAGPFAEMKTSLAKLVAKIDRAADDDSIEGMVLDLQNPQLGRGGVDEVRAAIKRFRESGKTVHAQLEMATPGDYLIACACDQIIMPESGLLVLPGVRAEGLFMKGLLSKVGIEADFLHMGDAKGAGETYTRDQWSEPVKKNLTAMVDDLYVQLYETIGLDRPVTEAQAREAVDQGVISAGEALKLGLIDRVAYPDEVRATLAGKHEGDKLVYVENYGAKKVDTDFSGPAGFFKLMGVLAGAGNDGPARGKKVAVVYAVGPIMTGKSESDLFGATTIGSTSMVEALDTANRDKDVVAIVLRVNSPGGSAIASDLIWRKIQQIEKPVIASMGDVAASGGYYISMGADKIIAEPQTVTGSIGVVSGKMALAGLYKKVGLSVDVISRGENSGIFSSTDKFTERERQAMLRMMEDVYGQFTSKAAEGRHMEQDKLLSLASGKVYTGRQAKENGLVDELGSLHDAVAEAKKMAGLKADEKVRIMTLPEQPDLFEELFGGGKQQREVSVRVEGLALPAGLREAVGRFSVWQRLLQKERVGLFMPVEIVVE</sequence>
<evidence type="ECO:0000313" key="11">
    <source>
        <dbReference type="Proteomes" id="UP000316714"/>
    </source>
</evidence>
<feature type="signal peptide" evidence="8">
    <location>
        <begin position="1"/>
        <end position="26"/>
    </location>
</feature>
<evidence type="ECO:0000256" key="6">
    <source>
        <dbReference type="ARBA" id="ARBA00023136"/>
    </source>
</evidence>
<evidence type="ECO:0000256" key="3">
    <source>
        <dbReference type="ARBA" id="ARBA00022670"/>
    </source>
</evidence>
<proteinExistence type="inferred from homology"/>
<feature type="domain" description="Peptidase S49" evidence="9">
    <location>
        <begin position="384"/>
        <end position="534"/>
    </location>
</feature>
<keyword evidence="3 10" id="KW-0645">Protease</keyword>
<dbReference type="Gene3D" id="3.90.226.10">
    <property type="entry name" value="2-enoyl-CoA Hydratase, Chain A, domain 1"/>
    <property type="match status" value="3"/>
</dbReference>
<name>A0A5C5VFF6_9BACT</name>
<comment type="subcellular location">
    <subcellularLocation>
        <location evidence="1">Membrane</location>
    </subcellularLocation>
</comment>
<evidence type="ECO:0000256" key="2">
    <source>
        <dbReference type="ARBA" id="ARBA00008683"/>
    </source>
</evidence>
<dbReference type="InterPro" id="IPR004635">
    <property type="entry name" value="Pept_S49_SppA"/>
</dbReference>
<dbReference type="GO" id="GO:0016020">
    <property type="term" value="C:membrane"/>
    <property type="evidence" value="ECO:0007669"/>
    <property type="project" value="UniProtKB-SubCell"/>
</dbReference>
<organism evidence="10 11">
    <name type="scientific">Posidoniimonas corsicana</name>
    <dbReference type="NCBI Taxonomy" id="1938618"/>
    <lineage>
        <taxon>Bacteria</taxon>
        <taxon>Pseudomonadati</taxon>
        <taxon>Planctomycetota</taxon>
        <taxon>Planctomycetia</taxon>
        <taxon>Pirellulales</taxon>
        <taxon>Lacipirellulaceae</taxon>
        <taxon>Posidoniimonas</taxon>
    </lineage>
</organism>
<dbReference type="InterPro" id="IPR002142">
    <property type="entry name" value="Peptidase_S49"/>
</dbReference>
<dbReference type="Gene3D" id="6.20.330.10">
    <property type="match status" value="1"/>
</dbReference>
<gene>
    <name evidence="10" type="primary">sppA_2</name>
    <name evidence="10" type="ORF">KOR34_17760</name>
</gene>
<evidence type="ECO:0000256" key="5">
    <source>
        <dbReference type="ARBA" id="ARBA00022825"/>
    </source>
</evidence>
<keyword evidence="5" id="KW-0720">Serine protease</keyword>
<feature type="active site" description="Nucleophile" evidence="7">
    <location>
        <position position="400"/>
    </location>
</feature>
<dbReference type="NCBIfam" id="TIGR00706">
    <property type="entry name" value="SppA_dom"/>
    <property type="match status" value="1"/>
</dbReference>
<dbReference type="NCBIfam" id="TIGR00705">
    <property type="entry name" value="SppA_67K"/>
    <property type="match status" value="1"/>
</dbReference>
<dbReference type="InterPro" id="IPR029045">
    <property type="entry name" value="ClpP/crotonase-like_dom_sf"/>
</dbReference>
<comment type="similarity">
    <text evidence="2">Belongs to the peptidase S49 family.</text>
</comment>